<accession>A0A918YUB7</accession>
<sequence>MRVFQKSLLAAALLAAPFLAHAESNFVTGNGALTANARLDFQITVPRVLYLRVGAGNAMANNTAVNLIDFNVPAAQVGNGTAVAATAASGDLGNGTVTARLIGNGGAITFSSTTTGALSNGAGDTISYAAIATSVASLAGVSEQLMHPALADGTTTSLNLTPTSGRVINRGAQWTYTYSNAAVVAPGTYGGVNTQNGRVTYTASMP</sequence>
<reference evidence="2" key="1">
    <citation type="journal article" date="2014" name="Int. J. Syst. Evol. Microbiol.">
        <title>Complete genome sequence of Corynebacterium casei LMG S-19264T (=DSM 44701T), isolated from a smear-ripened cheese.</title>
        <authorList>
            <consortium name="US DOE Joint Genome Institute (JGI-PGF)"/>
            <person name="Walter F."/>
            <person name="Albersmeier A."/>
            <person name="Kalinowski J."/>
            <person name="Ruckert C."/>
        </authorList>
    </citation>
    <scope>NUCLEOTIDE SEQUENCE</scope>
    <source>
        <strain evidence="2">KCTC 32020</strain>
    </source>
</reference>
<keyword evidence="3" id="KW-1185">Reference proteome</keyword>
<gene>
    <name evidence="2" type="ORF">GCM10007167_01500</name>
</gene>
<evidence type="ECO:0000313" key="2">
    <source>
        <dbReference type="EMBL" id="GHE25126.1"/>
    </source>
</evidence>
<proteinExistence type="predicted"/>
<reference evidence="2" key="2">
    <citation type="submission" date="2020-09" db="EMBL/GenBank/DDBJ databases">
        <authorList>
            <person name="Sun Q."/>
            <person name="Kim S."/>
        </authorList>
    </citation>
    <scope>NUCLEOTIDE SEQUENCE</scope>
    <source>
        <strain evidence="2">KCTC 32020</strain>
    </source>
</reference>
<evidence type="ECO:0000313" key="3">
    <source>
        <dbReference type="Proteomes" id="UP000636453"/>
    </source>
</evidence>
<dbReference type="AlphaFoldDB" id="A0A918YUB7"/>
<evidence type="ECO:0000256" key="1">
    <source>
        <dbReference type="SAM" id="SignalP"/>
    </source>
</evidence>
<organism evidence="2 3">
    <name type="scientific">Vulcaniibacterium thermophilum</name>
    <dbReference type="NCBI Taxonomy" id="1169913"/>
    <lineage>
        <taxon>Bacteria</taxon>
        <taxon>Pseudomonadati</taxon>
        <taxon>Pseudomonadota</taxon>
        <taxon>Gammaproteobacteria</taxon>
        <taxon>Lysobacterales</taxon>
        <taxon>Lysobacteraceae</taxon>
        <taxon>Vulcaniibacterium</taxon>
    </lineage>
</organism>
<dbReference type="RefSeq" id="WP_146471790.1">
    <property type="nucleotide sequence ID" value="NZ_BNCF01000001.1"/>
</dbReference>
<dbReference type="Proteomes" id="UP000636453">
    <property type="component" value="Unassembled WGS sequence"/>
</dbReference>
<dbReference type="EMBL" id="BNCF01000001">
    <property type="protein sequence ID" value="GHE25126.1"/>
    <property type="molecule type" value="Genomic_DNA"/>
</dbReference>
<feature type="chain" id="PRO_5037939984" evidence="1">
    <location>
        <begin position="23"/>
        <end position="206"/>
    </location>
</feature>
<keyword evidence="1" id="KW-0732">Signal</keyword>
<comment type="caution">
    <text evidence="2">The sequence shown here is derived from an EMBL/GenBank/DDBJ whole genome shotgun (WGS) entry which is preliminary data.</text>
</comment>
<protein>
    <submittedName>
        <fullName evidence="2">Uncharacterized protein</fullName>
    </submittedName>
</protein>
<feature type="signal peptide" evidence="1">
    <location>
        <begin position="1"/>
        <end position="22"/>
    </location>
</feature>
<name>A0A918YUB7_9GAMM</name>
<dbReference type="OrthoDB" id="8902590at2"/>